<evidence type="ECO:0000313" key="1">
    <source>
        <dbReference type="EMBL" id="CDL81346.1"/>
    </source>
</evidence>
<sequence>MLTVKSEAQADFLPSLVTESDLSTELDPTTEIIPLGNYLLLYWPNTGAYQCRRFDPFSSTLMLAAESPQNLTGKWRTIKNAELIPVAGYVVSRYRHNGECHTWMFDGGNASNILPGNKVTNMQWTIEPSKKLCTLGDRIVAWSPSSRDITLWPVDPTQALIGMNPGKNSIKPNTQGRTLTIQPQIQIIHIPESASSYLMISAINGSMFSRSCLPLASQRRRGKQRLRLLI</sequence>
<comment type="caution">
    <text evidence="1">The sequence shown here is derived from an EMBL/GenBank/DDBJ whole genome shotgun (WGS) entry which is preliminary data.</text>
</comment>
<keyword evidence="2" id="KW-1185">Reference proteome</keyword>
<accession>W1IUP5</accession>
<proteinExistence type="predicted"/>
<dbReference type="EMBL" id="CBXF010000024">
    <property type="protein sequence ID" value="CDL81346.1"/>
    <property type="molecule type" value="Genomic_DNA"/>
</dbReference>
<protein>
    <submittedName>
        <fullName evidence="1">Uncharacterized protein</fullName>
    </submittedName>
</protein>
<reference evidence="1" key="1">
    <citation type="submission" date="2013-11" db="EMBL/GenBank/DDBJ databases">
        <title>Draft genome sequence and annotation of the entomopathogenic bacteria, Xenorhabdus cabanillasi strain JM26 and Xenorhabdus szentirmai strain DSM 16338.</title>
        <authorList>
            <person name="Gualtieri M."/>
            <person name="Ogier J.C."/>
            <person name="Pages S."/>
            <person name="Givaudan A."/>
            <person name="Gaudriault S."/>
        </authorList>
    </citation>
    <scope>NUCLEOTIDE SEQUENCE [LARGE SCALE GENOMIC DNA]</scope>
    <source>
        <strain evidence="1">DSM 16338</strain>
    </source>
</reference>
<dbReference type="STRING" id="1427518.XSR1_120069"/>
<gene>
    <name evidence="1" type="ORF">XSR1_120069</name>
</gene>
<dbReference type="AlphaFoldDB" id="W1IUP5"/>
<organism evidence="1 2">
    <name type="scientific">Xenorhabdus szentirmaii DSM 16338</name>
    <dbReference type="NCBI Taxonomy" id="1427518"/>
    <lineage>
        <taxon>Bacteria</taxon>
        <taxon>Pseudomonadati</taxon>
        <taxon>Pseudomonadota</taxon>
        <taxon>Gammaproteobacteria</taxon>
        <taxon>Enterobacterales</taxon>
        <taxon>Morganellaceae</taxon>
        <taxon>Xenorhabdus</taxon>
    </lineage>
</organism>
<name>W1IUP5_9GAMM</name>
<evidence type="ECO:0000313" key="2">
    <source>
        <dbReference type="Proteomes" id="UP000019202"/>
    </source>
</evidence>
<dbReference type="Proteomes" id="UP000019202">
    <property type="component" value="Unassembled WGS sequence"/>
</dbReference>